<protein>
    <recommendedName>
        <fullName evidence="2">histidine kinase</fullName>
        <ecNumber evidence="2">2.7.13.3</ecNumber>
    </recommendedName>
</protein>
<evidence type="ECO:0000256" key="10">
    <source>
        <dbReference type="SAM" id="Phobius"/>
    </source>
</evidence>
<gene>
    <name evidence="12" type="ORF">SAMN04488035_0678</name>
</gene>
<name>A0A1I2DR19_9MICO</name>
<evidence type="ECO:0000259" key="11">
    <source>
        <dbReference type="Pfam" id="PF07730"/>
    </source>
</evidence>
<feature type="transmembrane region" description="Helical" evidence="10">
    <location>
        <begin position="30"/>
        <end position="47"/>
    </location>
</feature>
<dbReference type="PANTHER" id="PTHR24421:SF10">
    <property type="entry name" value="NITRATE_NITRITE SENSOR PROTEIN NARQ"/>
    <property type="match status" value="1"/>
</dbReference>
<dbReference type="GO" id="GO:0000155">
    <property type="term" value="F:phosphorelay sensor kinase activity"/>
    <property type="evidence" value="ECO:0007669"/>
    <property type="project" value="InterPro"/>
</dbReference>
<evidence type="ECO:0000256" key="1">
    <source>
        <dbReference type="ARBA" id="ARBA00000085"/>
    </source>
</evidence>
<proteinExistence type="predicted"/>
<dbReference type="Proteomes" id="UP000198520">
    <property type="component" value="Unassembled WGS sequence"/>
</dbReference>
<dbReference type="STRING" id="285351.SAMN04488035_0678"/>
<feature type="domain" description="Signal transduction histidine kinase subgroup 3 dimerisation and phosphoacceptor" evidence="11">
    <location>
        <begin position="214"/>
        <end position="278"/>
    </location>
</feature>
<feature type="transmembrane region" description="Helical" evidence="10">
    <location>
        <begin position="88"/>
        <end position="111"/>
    </location>
</feature>
<organism evidence="12 13">
    <name type="scientific">Flavimobilis marinus</name>
    <dbReference type="NCBI Taxonomy" id="285351"/>
    <lineage>
        <taxon>Bacteria</taxon>
        <taxon>Bacillati</taxon>
        <taxon>Actinomycetota</taxon>
        <taxon>Actinomycetes</taxon>
        <taxon>Micrococcales</taxon>
        <taxon>Jonesiaceae</taxon>
        <taxon>Flavimobilis</taxon>
    </lineage>
</organism>
<evidence type="ECO:0000313" key="13">
    <source>
        <dbReference type="Proteomes" id="UP000198520"/>
    </source>
</evidence>
<keyword evidence="10" id="KW-0812">Transmembrane</keyword>
<evidence type="ECO:0000256" key="3">
    <source>
        <dbReference type="ARBA" id="ARBA00022553"/>
    </source>
</evidence>
<evidence type="ECO:0000256" key="4">
    <source>
        <dbReference type="ARBA" id="ARBA00022679"/>
    </source>
</evidence>
<dbReference type="InterPro" id="IPR011712">
    <property type="entry name" value="Sig_transdc_His_kin_sub3_dim/P"/>
</dbReference>
<feature type="transmembrane region" description="Helical" evidence="10">
    <location>
        <begin position="120"/>
        <end position="136"/>
    </location>
</feature>
<evidence type="ECO:0000256" key="7">
    <source>
        <dbReference type="ARBA" id="ARBA00022840"/>
    </source>
</evidence>
<evidence type="ECO:0000256" key="8">
    <source>
        <dbReference type="ARBA" id="ARBA00023012"/>
    </source>
</evidence>
<dbReference type="Gene3D" id="1.20.5.1930">
    <property type="match status" value="1"/>
</dbReference>
<dbReference type="Pfam" id="PF07730">
    <property type="entry name" value="HisKA_3"/>
    <property type="match status" value="1"/>
</dbReference>
<accession>A0A1I2DR19</accession>
<evidence type="ECO:0000256" key="6">
    <source>
        <dbReference type="ARBA" id="ARBA00022777"/>
    </source>
</evidence>
<dbReference type="GO" id="GO:0005524">
    <property type="term" value="F:ATP binding"/>
    <property type="evidence" value="ECO:0007669"/>
    <property type="project" value="UniProtKB-KW"/>
</dbReference>
<dbReference type="Gene3D" id="3.30.565.10">
    <property type="entry name" value="Histidine kinase-like ATPase, C-terminal domain"/>
    <property type="match status" value="1"/>
</dbReference>
<feature type="transmembrane region" description="Helical" evidence="10">
    <location>
        <begin position="59"/>
        <end position="76"/>
    </location>
</feature>
<keyword evidence="4" id="KW-0808">Transferase</keyword>
<evidence type="ECO:0000256" key="2">
    <source>
        <dbReference type="ARBA" id="ARBA00012438"/>
    </source>
</evidence>
<dbReference type="GO" id="GO:0046983">
    <property type="term" value="F:protein dimerization activity"/>
    <property type="evidence" value="ECO:0007669"/>
    <property type="project" value="InterPro"/>
</dbReference>
<feature type="region of interest" description="Disordered" evidence="9">
    <location>
        <begin position="1"/>
        <end position="25"/>
    </location>
</feature>
<comment type="catalytic activity">
    <reaction evidence="1">
        <text>ATP + protein L-histidine = ADP + protein N-phospho-L-histidine.</text>
        <dbReference type="EC" id="2.7.13.3"/>
    </reaction>
</comment>
<dbReference type="SUPFAM" id="SSF55874">
    <property type="entry name" value="ATPase domain of HSP90 chaperone/DNA topoisomerase II/histidine kinase"/>
    <property type="match status" value="1"/>
</dbReference>
<keyword evidence="10" id="KW-0472">Membrane</keyword>
<dbReference type="InterPro" id="IPR036890">
    <property type="entry name" value="HATPase_C_sf"/>
</dbReference>
<reference evidence="13" key="1">
    <citation type="submission" date="2016-10" db="EMBL/GenBank/DDBJ databases">
        <authorList>
            <person name="Varghese N."/>
            <person name="Submissions S."/>
        </authorList>
    </citation>
    <scope>NUCLEOTIDE SEQUENCE [LARGE SCALE GENOMIC DNA]</scope>
    <source>
        <strain evidence="13">DSM 19083</strain>
    </source>
</reference>
<dbReference type="GO" id="GO:0016020">
    <property type="term" value="C:membrane"/>
    <property type="evidence" value="ECO:0007669"/>
    <property type="project" value="InterPro"/>
</dbReference>
<dbReference type="InterPro" id="IPR050482">
    <property type="entry name" value="Sensor_HK_TwoCompSys"/>
</dbReference>
<evidence type="ECO:0000256" key="5">
    <source>
        <dbReference type="ARBA" id="ARBA00022741"/>
    </source>
</evidence>
<dbReference type="AlphaFoldDB" id="A0A1I2DR19"/>
<keyword evidence="7" id="KW-0067">ATP-binding</keyword>
<keyword evidence="3" id="KW-0597">Phosphoprotein</keyword>
<keyword evidence="8" id="KW-0902">Two-component regulatory system</keyword>
<dbReference type="EMBL" id="FONZ01000001">
    <property type="protein sequence ID" value="SFE82889.1"/>
    <property type="molecule type" value="Genomic_DNA"/>
</dbReference>
<evidence type="ECO:0000313" key="12">
    <source>
        <dbReference type="EMBL" id="SFE82889.1"/>
    </source>
</evidence>
<sequence>MPPVSRFSYADAMDRSPARAPRTAAPRTRTATLVAASVFCSMVALGFSYPSGTPSGDSALPVLGLGASIVVAWLVARRHRSTTALALTSSAFAVALGGDVLGGLVAVYVLAARRRLRQEWYLVVAVAVAAGVWVLRDAARPPAEQLWSVTSSGGEVVGQEWWFAAALWLVCVGAPLGLGLYRASRTSLARATEAGSLHADRAASLARELSRQEERDALAREVHDVLAHRLALISLQSGALRAATTDDDTVRAVAESLRVDAHSALEDLRELIGVLRSGEPLGEEALPPAASSFAGLSELLAASRRAGSAMVATVVVTDGQTASATLARAVYRIVQEALTNVHKHAPRGEVELSLEASPESGVRIVVDNPIASTAGGPAVPHGSGSGTSGIRERAALLHGTATVGPVEGRYVVDVWLPWQPSPRTSEPVVA</sequence>
<dbReference type="EC" id="2.7.13.3" evidence="2"/>
<keyword evidence="5" id="KW-0547">Nucleotide-binding</keyword>
<evidence type="ECO:0000256" key="9">
    <source>
        <dbReference type="SAM" id="MobiDB-lite"/>
    </source>
</evidence>
<keyword evidence="13" id="KW-1185">Reference proteome</keyword>
<dbReference type="PANTHER" id="PTHR24421">
    <property type="entry name" value="NITRATE/NITRITE SENSOR PROTEIN NARX-RELATED"/>
    <property type="match status" value="1"/>
</dbReference>
<dbReference type="CDD" id="cd16917">
    <property type="entry name" value="HATPase_UhpB-NarQ-NarX-like"/>
    <property type="match status" value="1"/>
</dbReference>
<keyword evidence="10" id="KW-1133">Transmembrane helix</keyword>
<feature type="transmembrane region" description="Helical" evidence="10">
    <location>
        <begin position="161"/>
        <end position="181"/>
    </location>
</feature>
<keyword evidence="6 12" id="KW-0418">Kinase</keyword>